<dbReference type="Proteomes" id="UP001296776">
    <property type="component" value="Unassembled WGS sequence"/>
</dbReference>
<dbReference type="RefSeq" id="WP_200344071.1">
    <property type="nucleotide sequence ID" value="NZ_NRSJ01000002.1"/>
</dbReference>
<protein>
    <recommendedName>
        <fullName evidence="3">Sulfotransferase domain-containing protein</fullName>
    </recommendedName>
</protein>
<reference evidence="1" key="1">
    <citation type="submission" date="2017-08" db="EMBL/GenBank/DDBJ databases">
        <authorList>
            <person name="Imhoff J.F."/>
            <person name="Rahn T."/>
            <person name="Kuenzel S."/>
            <person name="Neulinger S.C."/>
        </authorList>
    </citation>
    <scope>NUCLEOTIDE SEQUENCE</scope>
    <source>
        <strain evidence="1">DSM 11080</strain>
    </source>
</reference>
<dbReference type="InterPro" id="IPR027417">
    <property type="entry name" value="P-loop_NTPase"/>
</dbReference>
<dbReference type="EMBL" id="NRSJ01000002">
    <property type="protein sequence ID" value="MBK1703256.1"/>
    <property type="molecule type" value="Genomic_DNA"/>
</dbReference>
<reference evidence="1" key="2">
    <citation type="journal article" date="2020" name="Microorganisms">
        <title>Osmotic Adaptation and Compatible Solute Biosynthesis of Phototrophic Bacteria as Revealed from Genome Analyses.</title>
        <authorList>
            <person name="Imhoff J.F."/>
            <person name="Rahn T."/>
            <person name="Kunzel S."/>
            <person name="Keller A."/>
            <person name="Neulinger S.C."/>
        </authorList>
    </citation>
    <scope>NUCLEOTIDE SEQUENCE</scope>
    <source>
        <strain evidence="1">DSM 11080</strain>
    </source>
</reference>
<dbReference type="Gene3D" id="3.40.50.300">
    <property type="entry name" value="P-loop containing nucleotide triphosphate hydrolases"/>
    <property type="match status" value="1"/>
</dbReference>
<sequence length="312" mass="35883">MTVAALLHVGYHKTGSTWFQKQLYPYTQSHCYIPRRPVQEALLMERAFDFDPDRARDILTGASDSSPLIICEEELSGNPHSAGMYGAFSKVVSERLQSTFPDSEVIIFIRNQVDMTAALYRHYLREGGTHSPRRYLCPDRWRNDVRRHPFKYPVFSLGFLDYRGLTQHYRRLFGDSRVHIFAFELFRDDPRSFVAAFVERFGIKVDITRLDYRPSNQGLSRNAMVAARILNHLTYRSVLDKRWIGPLISNKIRSNLPLWLSRSPLSGPRQSAPDLLGARLVAEIEEHFATPNHELAQQTGLPLKALGYPMMA</sequence>
<dbReference type="AlphaFoldDB" id="A0AAJ0U0T2"/>
<accession>A0AAJ0U0T2</accession>
<evidence type="ECO:0008006" key="3">
    <source>
        <dbReference type="Google" id="ProtNLM"/>
    </source>
</evidence>
<name>A0AAJ0U0T2_9GAMM</name>
<keyword evidence="2" id="KW-1185">Reference proteome</keyword>
<evidence type="ECO:0000313" key="1">
    <source>
        <dbReference type="EMBL" id="MBK1703256.1"/>
    </source>
</evidence>
<organism evidence="1 2">
    <name type="scientific">Halochromatium glycolicum</name>
    <dbReference type="NCBI Taxonomy" id="85075"/>
    <lineage>
        <taxon>Bacteria</taxon>
        <taxon>Pseudomonadati</taxon>
        <taxon>Pseudomonadota</taxon>
        <taxon>Gammaproteobacteria</taxon>
        <taxon>Chromatiales</taxon>
        <taxon>Chromatiaceae</taxon>
        <taxon>Halochromatium</taxon>
    </lineage>
</organism>
<dbReference type="SUPFAM" id="SSF52540">
    <property type="entry name" value="P-loop containing nucleoside triphosphate hydrolases"/>
    <property type="match status" value="1"/>
</dbReference>
<comment type="caution">
    <text evidence="1">The sequence shown here is derived from an EMBL/GenBank/DDBJ whole genome shotgun (WGS) entry which is preliminary data.</text>
</comment>
<gene>
    <name evidence="1" type="ORF">CKO40_01490</name>
</gene>
<proteinExistence type="predicted"/>
<evidence type="ECO:0000313" key="2">
    <source>
        <dbReference type="Proteomes" id="UP001296776"/>
    </source>
</evidence>